<protein>
    <submittedName>
        <fullName evidence="2">Uncharacterized protein</fullName>
    </submittedName>
</protein>
<accession>A0A9P6R882</accession>
<evidence type="ECO:0000313" key="2">
    <source>
        <dbReference type="EMBL" id="KAG0314548.1"/>
    </source>
</evidence>
<dbReference type="Proteomes" id="UP000738325">
    <property type="component" value="Unassembled WGS sequence"/>
</dbReference>
<feature type="region of interest" description="Disordered" evidence="1">
    <location>
        <begin position="1"/>
        <end position="40"/>
    </location>
</feature>
<gene>
    <name evidence="2" type="ORF">BGZ99_008062</name>
</gene>
<keyword evidence="3" id="KW-1185">Reference proteome</keyword>
<proteinExistence type="predicted"/>
<evidence type="ECO:0000256" key="1">
    <source>
        <dbReference type="SAM" id="MobiDB-lite"/>
    </source>
</evidence>
<name>A0A9P6R882_9FUNG</name>
<dbReference type="OrthoDB" id="2421554at2759"/>
<feature type="compositionally biased region" description="Acidic residues" evidence="1">
    <location>
        <begin position="1"/>
        <end position="17"/>
    </location>
</feature>
<sequence length="69" mass="7892">MDVDDYDEDMMLDDDDFIAPSPTGEDPFEEGGSAPRFGANRQPNVKIVDKTFFNGKYFCVLWRCSLAYK</sequence>
<comment type="caution">
    <text evidence="2">The sequence shown here is derived from an EMBL/GenBank/DDBJ whole genome shotgun (WGS) entry which is preliminary data.</text>
</comment>
<organism evidence="2 3">
    <name type="scientific">Dissophora globulifera</name>
    <dbReference type="NCBI Taxonomy" id="979702"/>
    <lineage>
        <taxon>Eukaryota</taxon>
        <taxon>Fungi</taxon>
        <taxon>Fungi incertae sedis</taxon>
        <taxon>Mucoromycota</taxon>
        <taxon>Mortierellomycotina</taxon>
        <taxon>Mortierellomycetes</taxon>
        <taxon>Mortierellales</taxon>
        <taxon>Mortierellaceae</taxon>
        <taxon>Dissophora</taxon>
    </lineage>
</organism>
<dbReference type="EMBL" id="JAAAIP010000603">
    <property type="protein sequence ID" value="KAG0314548.1"/>
    <property type="molecule type" value="Genomic_DNA"/>
</dbReference>
<dbReference type="AlphaFoldDB" id="A0A9P6R882"/>
<evidence type="ECO:0000313" key="3">
    <source>
        <dbReference type="Proteomes" id="UP000738325"/>
    </source>
</evidence>
<reference evidence="2" key="1">
    <citation type="journal article" date="2020" name="Fungal Divers.">
        <title>Resolving the Mortierellaceae phylogeny through synthesis of multi-gene phylogenetics and phylogenomics.</title>
        <authorList>
            <person name="Vandepol N."/>
            <person name="Liber J."/>
            <person name="Desiro A."/>
            <person name="Na H."/>
            <person name="Kennedy M."/>
            <person name="Barry K."/>
            <person name="Grigoriev I.V."/>
            <person name="Miller A.N."/>
            <person name="O'Donnell K."/>
            <person name="Stajich J.E."/>
            <person name="Bonito G."/>
        </authorList>
    </citation>
    <scope>NUCLEOTIDE SEQUENCE</scope>
    <source>
        <strain evidence="2">REB-010B</strain>
    </source>
</reference>